<evidence type="ECO:0000313" key="6">
    <source>
        <dbReference type="EMBL" id="HHE54185.1"/>
    </source>
</evidence>
<sequence>MAEIEVFENQYPDRDYFITHVNEEFTSVCPKTGLPDFGTITINYIPDKLCLELKSLKYYFLDFRNKGIFYEAVINQILDDLVKACQPRYMEVRGDFTTRGGMHSTVVAVYDPQKRGGFKGK</sequence>
<dbReference type="SUPFAM" id="SSF55620">
    <property type="entry name" value="Tetrahydrobiopterin biosynthesis enzymes-like"/>
    <property type="match status" value="1"/>
</dbReference>
<dbReference type="PANTHER" id="PTHR34354">
    <property type="entry name" value="NADPH-DEPENDENT 7-CYANO-7-DEAZAGUANINE REDUCTASE"/>
    <property type="match status" value="1"/>
</dbReference>
<comment type="pathway">
    <text evidence="5">tRNA modification; tRNA-queuosine biosynthesis.</text>
</comment>
<dbReference type="InterPro" id="IPR029500">
    <property type="entry name" value="QueF"/>
</dbReference>
<dbReference type="EMBL" id="DRTD01000019">
    <property type="protein sequence ID" value="HHE54185.1"/>
    <property type="molecule type" value="Genomic_DNA"/>
</dbReference>
<protein>
    <recommendedName>
        <fullName evidence="5">NADPH-dependent 7-cyano-7-deazaguanine reductase</fullName>
        <ecNumber evidence="5">1.7.1.13</ecNumber>
    </recommendedName>
    <alternativeName>
        <fullName evidence="5">7-cyano-7-carbaguanine reductase</fullName>
    </alternativeName>
    <alternativeName>
        <fullName evidence="5">NADPH-dependent nitrile oxidoreductase</fullName>
    </alternativeName>
    <alternativeName>
        <fullName evidence="5">PreQ(0) reductase</fullName>
    </alternativeName>
</protein>
<dbReference type="UniPathway" id="UPA00392"/>
<organism evidence="6">
    <name type="scientific">Caldithrix abyssi</name>
    <dbReference type="NCBI Taxonomy" id="187145"/>
    <lineage>
        <taxon>Bacteria</taxon>
        <taxon>Pseudomonadati</taxon>
        <taxon>Calditrichota</taxon>
        <taxon>Calditrichia</taxon>
        <taxon>Calditrichales</taxon>
        <taxon>Calditrichaceae</taxon>
        <taxon>Caldithrix</taxon>
    </lineage>
</organism>
<dbReference type="HAMAP" id="MF_00818">
    <property type="entry name" value="QueF_type1"/>
    <property type="match status" value="1"/>
</dbReference>
<comment type="similarity">
    <text evidence="5">Belongs to the GTP cyclohydrolase I family. QueF type 1 subfamily.</text>
</comment>
<dbReference type="Gene3D" id="3.30.1130.10">
    <property type="match status" value="1"/>
</dbReference>
<reference evidence="6" key="1">
    <citation type="journal article" date="2020" name="mSystems">
        <title>Genome- and Community-Level Interaction Insights into Carbon Utilization and Element Cycling Functions of Hydrothermarchaeota in Hydrothermal Sediment.</title>
        <authorList>
            <person name="Zhou Z."/>
            <person name="Liu Y."/>
            <person name="Xu W."/>
            <person name="Pan J."/>
            <person name="Luo Z.H."/>
            <person name="Li M."/>
        </authorList>
    </citation>
    <scope>NUCLEOTIDE SEQUENCE [LARGE SCALE GENOMIC DNA]</scope>
    <source>
        <strain evidence="6">HyVt-76</strain>
    </source>
</reference>
<evidence type="ECO:0000256" key="1">
    <source>
        <dbReference type="ARBA" id="ARBA00022490"/>
    </source>
</evidence>
<comment type="subcellular location">
    <subcellularLocation>
        <location evidence="5">Cytoplasm</location>
    </subcellularLocation>
</comment>
<comment type="caution">
    <text evidence="6">The sequence shown here is derived from an EMBL/GenBank/DDBJ whole genome shotgun (WGS) entry which is preliminary data.</text>
</comment>
<evidence type="ECO:0000256" key="3">
    <source>
        <dbReference type="ARBA" id="ARBA00022857"/>
    </source>
</evidence>
<evidence type="ECO:0000256" key="5">
    <source>
        <dbReference type="HAMAP-Rule" id="MF_00818"/>
    </source>
</evidence>
<dbReference type="Pfam" id="PF14489">
    <property type="entry name" value="QueF"/>
    <property type="match status" value="1"/>
</dbReference>
<dbReference type="InterPro" id="IPR016856">
    <property type="entry name" value="QueF_type1"/>
</dbReference>
<name>A0A7V5H257_CALAY</name>
<keyword evidence="4 5" id="KW-0560">Oxidoreductase</keyword>
<evidence type="ECO:0000256" key="2">
    <source>
        <dbReference type="ARBA" id="ARBA00022785"/>
    </source>
</evidence>
<proteinExistence type="inferred from homology"/>
<keyword evidence="2 5" id="KW-0671">Queuosine biosynthesis</keyword>
<gene>
    <name evidence="5 6" type="primary">queF</name>
    <name evidence="6" type="ORF">ENL21_00255</name>
</gene>
<dbReference type="InterPro" id="IPR043133">
    <property type="entry name" value="GTP-CH-I_C/QueF"/>
</dbReference>
<feature type="active site" description="Thioimide intermediate" evidence="5">
    <location>
        <position position="29"/>
    </location>
</feature>
<comment type="function">
    <text evidence="5">Catalyzes the NADPH-dependent reduction of 7-cyano-7-deazaguanine (preQ0) to 7-aminomethyl-7-deazaguanine (preQ1).</text>
</comment>
<dbReference type="GO" id="GO:0005737">
    <property type="term" value="C:cytoplasm"/>
    <property type="evidence" value="ECO:0007669"/>
    <property type="project" value="UniProtKB-SubCell"/>
</dbReference>
<dbReference type="AlphaFoldDB" id="A0A7V5H257"/>
<feature type="active site" description="Proton donor" evidence="5">
    <location>
        <position position="36"/>
    </location>
</feature>
<dbReference type="InterPro" id="IPR050084">
    <property type="entry name" value="NADPH_dep_7-cyano-7-deazaG_red"/>
</dbReference>
<feature type="binding site" evidence="5">
    <location>
        <begin position="51"/>
        <end position="53"/>
    </location>
    <ligand>
        <name>substrate</name>
    </ligand>
</feature>
<keyword evidence="3 5" id="KW-0521">NADP</keyword>
<keyword evidence="1 5" id="KW-0963">Cytoplasm</keyword>
<dbReference type="PANTHER" id="PTHR34354:SF1">
    <property type="entry name" value="NADPH-DEPENDENT 7-CYANO-7-DEAZAGUANINE REDUCTASE"/>
    <property type="match status" value="1"/>
</dbReference>
<dbReference type="PIRSF" id="PIRSF027377">
    <property type="entry name" value="Nitrile_oxidored_QueF"/>
    <property type="match status" value="1"/>
</dbReference>
<evidence type="ECO:0000256" key="4">
    <source>
        <dbReference type="ARBA" id="ARBA00023002"/>
    </source>
</evidence>
<dbReference type="GO" id="GO:0008616">
    <property type="term" value="P:tRNA queuosine(34) biosynthetic process"/>
    <property type="evidence" value="ECO:0007669"/>
    <property type="project" value="UniProtKB-UniRule"/>
</dbReference>
<dbReference type="Proteomes" id="UP000886111">
    <property type="component" value="Unassembled WGS sequence"/>
</dbReference>
<comment type="catalytic activity">
    <reaction evidence="5">
        <text>7-aminomethyl-7-carbaguanine + 2 NADP(+) = 7-cyano-7-carbaguanine + 2 NADPH + 3 H(+)</text>
        <dbReference type="Rhea" id="RHEA:13409"/>
        <dbReference type="ChEBI" id="CHEBI:15378"/>
        <dbReference type="ChEBI" id="CHEBI:45075"/>
        <dbReference type="ChEBI" id="CHEBI:57783"/>
        <dbReference type="ChEBI" id="CHEBI:58349"/>
        <dbReference type="ChEBI" id="CHEBI:58703"/>
        <dbReference type="EC" id="1.7.1.13"/>
    </reaction>
</comment>
<dbReference type="NCBIfam" id="TIGR03139">
    <property type="entry name" value="QueF-II"/>
    <property type="match status" value="1"/>
</dbReference>
<dbReference type="EC" id="1.7.1.13" evidence="5"/>
<dbReference type="GO" id="GO:0033739">
    <property type="term" value="F:preQ1 synthase activity"/>
    <property type="evidence" value="ECO:0007669"/>
    <property type="project" value="UniProtKB-UniRule"/>
</dbReference>
<accession>A0A7V5H257</accession>
<feature type="binding site" evidence="5">
    <location>
        <begin position="70"/>
        <end position="71"/>
    </location>
    <ligand>
        <name>substrate</name>
    </ligand>
</feature>